<gene>
    <name evidence="5" type="ORF">SAMN03080614_1002156</name>
</gene>
<evidence type="ECO:0000256" key="2">
    <source>
        <dbReference type="ARBA" id="ARBA00022741"/>
    </source>
</evidence>
<accession>A0A1H9YEA2</accession>
<protein>
    <submittedName>
        <fullName evidence="5">ABC-2 type transport system ATP-binding protein</fullName>
    </submittedName>
</protein>
<dbReference type="SUPFAM" id="SSF52540">
    <property type="entry name" value="P-loop containing nucleoside triphosphate hydrolases"/>
    <property type="match status" value="1"/>
</dbReference>
<dbReference type="GO" id="GO:0005524">
    <property type="term" value="F:ATP binding"/>
    <property type="evidence" value="ECO:0007669"/>
    <property type="project" value="UniProtKB-KW"/>
</dbReference>
<evidence type="ECO:0000256" key="1">
    <source>
        <dbReference type="ARBA" id="ARBA00022448"/>
    </source>
</evidence>
<dbReference type="SMART" id="SM00382">
    <property type="entry name" value="AAA"/>
    <property type="match status" value="1"/>
</dbReference>
<feature type="domain" description="ABC transporter" evidence="4">
    <location>
        <begin position="2"/>
        <end position="252"/>
    </location>
</feature>
<dbReference type="InterPro" id="IPR027417">
    <property type="entry name" value="P-loop_NTPase"/>
</dbReference>
<keyword evidence="3 5" id="KW-0067">ATP-binding</keyword>
<dbReference type="PANTHER" id="PTHR42711">
    <property type="entry name" value="ABC TRANSPORTER ATP-BINDING PROTEIN"/>
    <property type="match status" value="1"/>
</dbReference>
<dbReference type="PROSITE" id="PS00211">
    <property type="entry name" value="ABC_TRANSPORTER_1"/>
    <property type="match status" value="1"/>
</dbReference>
<dbReference type="PANTHER" id="PTHR42711:SF1">
    <property type="entry name" value="ABC-TRANSPORT PROTEIN, ATP-BINDING COMPONENT"/>
    <property type="match status" value="1"/>
</dbReference>
<reference evidence="6" key="1">
    <citation type="submission" date="2016-10" db="EMBL/GenBank/DDBJ databases">
        <authorList>
            <person name="Varghese N."/>
            <person name="Submissions S."/>
        </authorList>
    </citation>
    <scope>NUCLEOTIDE SEQUENCE [LARGE SCALE GENOMIC DNA]</scope>
    <source>
        <strain evidence="6">DSM 13577</strain>
    </source>
</reference>
<evidence type="ECO:0000259" key="4">
    <source>
        <dbReference type="PROSITE" id="PS50893"/>
    </source>
</evidence>
<dbReference type="EMBL" id="FOIF01000002">
    <property type="protein sequence ID" value="SES67294.1"/>
    <property type="molecule type" value="Genomic_DNA"/>
</dbReference>
<dbReference type="Pfam" id="PF00005">
    <property type="entry name" value="ABC_tran"/>
    <property type="match status" value="1"/>
</dbReference>
<keyword evidence="2" id="KW-0547">Nucleotide-binding</keyword>
<keyword evidence="6" id="KW-1185">Reference proteome</keyword>
<sequence>MIEINNLSKSYYVAENGNFFSYFKFTKKKREIKALNNINLKIEKGETVGLIGMNGAGKSTLIKLITGILYPSKGEIKVFGHDPTKHRLSNNYRLTAVFGQRCQLRWDISVFDSYKLLQKIYKVSDNDFQKRVTEIVKVLALNEFLHQPVRTLSLGQKMRAELGAAFIHDPELILLDEPTIGLDILSKESILDFIKKIKEEGNKTIILTTHDVSDIQEVCNRVIVLDKGNVIIDDLISNIEDLCETDNKVIITNSKNSFVGIDILSQYNYKIEGNIITIFNIDKKTLPKLLEVIFAKNDIREIKIENAEFKDVLKKIYQKNQLQNL</sequence>
<organism evidence="5 6">
    <name type="scientific">Anaerobranca gottschalkii DSM 13577</name>
    <dbReference type="NCBI Taxonomy" id="1120990"/>
    <lineage>
        <taxon>Bacteria</taxon>
        <taxon>Bacillati</taxon>
        <taxon>Bacillota</taxon>
        <taxon>Clostridia</taxon>
        <taxon>Eubacteriales</taxon>
        <taxon>Proteinivoracaceae</taxon>
        <taxon>Anaerobranca</taxon>
    </lineage>
</organism>
<dbReference type="Gene3D" id="3.40.50.300">
    <property type="entry name" value="P-loop containing nucleotide triphosphate hydrolases"/>
    <property type="match status" value="1"/>
</dbReference>
<dbReference type="Proteomes" id="UP000243819">
    <property type="component" value="Unassembled WGS sequence"/>
</dbReference>
<keyword evidence="1" id="KW-0813">Transport</keyword>
<dbReference type="STRING" id="1120990.SAMN03080614_1002156"/>
<name>A0A1H9YEA2_9FIRM</name>
<dbReference type="InterPro" id="IPR003439">
    <property type="entry name" value="ABC_transporter-like_ATP-bd"/>
</dbReference>
<dbReference type="InterPro" id="IPR017871">
    <property type="entry name" value="ABC_transporter-like_CS"/>
</dbReference>
<dbReference type="GO" id="GO:0016887">
    <property type="term" value="F:ATP hydrolysis activity"/>
    <property type="evidence" value="ECO:0007669"/>
    <property type="project" value="InterPro"/>
</dbReference>
<dbReference type="InterPro" id="IPR050763">
    <property type="entry name" value="ABC_transporter_ATP-binding"/>
</dbReference>
<evidence type="ECO:0000313" key="6">
    <source>
        <dbReference type="Proteomes" id="UP000243819"/>
    </source>
</evidence>
<evidence type="ECO:0000313" key="5">
    <source>
        <dbReference type="EMBL" id="SES67294.1"/>
    </source>
</evidence>
<dbReference type="AlphaFoldDB" id="A0A1H9YEA2"/>
<dbReference type="PROSITE" id="PS50893">
    <property type="entry name" value="ABC_TRANSPORTER_2"/>
    <property type="match status" value="1"/>
</dbReference>
<evidence type="ECO:0000256" key="3">
    <source>
        <dbReference type="ARBA" id="ARBA00022840"/>
    </source>
</evidence>
<proteinExistence type="predicted"/>
<dbReference type="RefSeq" id="WP_177159644.1">
    <property type="nucleotide sequence ID" value="NZ_FOIF01000002.1"/>
</dbReference>
<dbReference type="InterPro" id="IPR003593">
    <property type="entry name" value="AAA+_ATPase"/>
</dbReference>